<reference evidence="3" key="1">
    <citation type="journal article" date="2019" name="Int. J. Syst. Evol. Microbiol.">
        <title>The Global Catalogue of Microorganisms (GCM) 10K type strain sequencing project: providing services to taxonomists for standard genome sequencing and annotation.</title>
        <authorList>
            <consortium name="The Broad Institute Genomics Platform"/>
            <consortium name="The Broad Institute Genome Sequencing Center for Infectious Disease"/>
            <person name="Wu L."/>
            <person name="Ma J."/>
        </authorList>
    </citation>
    <scope>NUCLEOTIDE SEQUENCE [LARGE SCALE GENOMIC DNA]</scope>
    <source>
        <strain evidence="3">KCTC 52165</strain>
    </source>
</reference>
<keyword evidence="1" id="KW-0732">Signal</keyword>
<feature type="signal peptide" evidence="1">
    <location>
        <begin position="1"/>
        <end position="22"/>
    </location>
</feature>
<name>A0ABV7KDW7_9HYPH</name>
<proteinExistence type="predicted"/>
<dbReference type="RefSeq" id="WP_378223847.1">
    <property type="nucleotide sequence ID" value="NZ_JBHRTK010000024.1"/>
</dbReference>
<dbReference type="InterPro" id="IPR009642">
    <property type="entry name" value="DUF1236"/>
</dbReference>
<dbReference type="Proteomes" id="UP001595583">
    <property type="component" value="Unassembled WGS sequence"/>
</dbReference>
<gene>
    <name evidence="2" type="ORF">ACFOHJ_19880</name>
</gene>
<feature type="chain" id="PRO_5046477055" evidence="1">
    <location>
        <begin position="23"/>
        <end position="103"/>
    </location>
</feature>
<protein>
    <submittedName>
        <fullName evidence="2">DUF1236 domain-containing protein</fullName>
    </submittedName>
</protein>
<dbReference type="EMBL" id="JBHRTK010000024">
    <property type="protein sequence ID" value="MFC3208485.1"/>
    <property type="molecule type" value="Genomic_DNA"/>
</dbReference>
<accession>A0ABV7KDW7</accession>
<evidence type="ECO:0000313" key="2">
    <source>
        <dbReference type="EMBL" id="MFC3208485.1"/>
    </source>
</evidence>
<keyword evidence="3" id="KW-1185">Reference proteome</keyword>
<organism evidence="2 3">
    <name type="scientific">Aquamicrobium soli</name>
    <dbReference type="NCBI Taxonomy" id="1811518"/>
    <lineage>
        <taxon>Bacteria</taxon>
        <taxon>Pseudomonadati</taxon>
        <taxon>Pseudomonadota</taxon>
        <taxon>Alphaproteobacteria</taxon>
        <taxon>Hyphomicrobiales</taxon>
        <taxon>Phyllobacteriaceae</taxon>
        <taxon>Aquamicrobium</taxon>
    </lineage>
</organism>
<dbReference type="Pfam" id="PF06823">
    <property type="entry name" value="DUF1236"/>
    <property type="match status" value="1"/>
</dbReference>
<comment type="caution">
    <text evidence="2">The sequence shown here is derived from an EMBL/GenBank/DDBJ whole genome shotgun (WGS) entry which is preliminary data.</text>
</comment>
<sequence length="103" mass="11278">MLMRNMLLAGAMLAVTASAAFAQTVILQPDEEVVVREYIVKRPPPEVVLPDDFDLSVGTVVPEDVVITPLDAPGIETRYDYLVVDGRGVLVDPDTREIVEILD</sequence>
<evidence type="ECO:0000313" key="3">
    <source>
        <dbReference type="Proteomes" id="UP001595583"/>
    </source>
</evidence>
<evidence type="ECO:0000256" key="1">
    <source>
        <dbReference type="SAM" id="SignalP"/>
    </source>
</evidence>